<dbReference type="OrthoDB" id="9771846at2"/>
<keyword evidence="1" id="KW-0808">Transferase</keyword>
<dbReference type="Gene3D" id="3.40.50.2000">
    <property type="entry name" value="Glycogen Phosphorylase B"/>
    <property type="match status" value="1"/>
</dbReference>
<dbReference type="RefSeq" id="WP_098453723.1">
    <property type="nucleotide sequence ID" value="NZ_PDJG01000001.1"/>
</dbReference>
<dbReference type="EMBL" id="PDJG01000001">
    <property type="protein sequence ID" value="PFG32335.1"/>
    <property type="molecule type" value="Genomic_DNA"/>
</dbReference>
<comment type="caution">
    <text evidence="1">The sequence shown here is derived from an EMBL/GenBank/DDBJ whole genome shotgun (WGS) entry which is preliminary data.</text>
</comment>
<sequence length="385" mass="42002">MTDLVVVSLERWDDVWRRNQILLAGLLGADPDLRVLVVEPPADPLHALAGRRRPRRGAGLVARGRADGVPAGRLWTYQPTKWLPRRADAFVGTSADTRMAHTVLQVARRLHLHAPVLWVNDPAGATLARVSSWPSLYDITDDWLAAHRSPAQLARLRDDEDFLMATCRTVVVCSAALARTKGAIRPVRLVPNAVDLDAFRRPRARPRDLPPGRVALYAGTVHPDRVDVGLCVRLGDELRTTGLGTLVLVGPALVSEQDRTLLHDAGVQVLGPRPYATVPAYLQHADVLVVPHVVDPFTDSLDPIKLYEYQAVARPVVSTPVAGFRDLHHPAVHVLDSRAFVDGVTSVLVGPPLPPGPLPQTATIPTWAERVTEMQDVLVGLRATT</sequence>
<protein>
    <submittedName>
        <fullName evidence="1">Glycosyl transferase family 1</fullName>
    </submittedName>
</protein>
<gene>
    <name evidence="1" type="ORF">ATL42_0159</name>
</gene>
<organism evidence="1 2">
    <name type="scientific">Sanguibacter antarcticus</name>
    <dbReference type="NCBI Taxonomy" id="372484"/>
    <lineage>
        <taxon>Bacteria</taxon>
        <taxon>Bacillati</taxon>
        <taxon>Actinomycetota</taxon>
        <taxon>Actinomycetes</taxon>
        <taxon>Micrococcales</taxon>
        <taxon>Sanguibacteraceae</taxon>
        <taxon>Sanguibacter</taxon>
    </lineage>
</organism>
<proteinExistence type="predicted"/>
<name>A0A2A9E1V1_9MICO</name>
<evidence type="ECO:0000313" key="1">
    <source>
        <dbReference type="EMBL" id="PFG32335.1"/>
    </source>
</evidence>
<evidence type="ECO:0000313" key="2">
    <source>
        <dbReference type="Proteomes" id="UP000225548"/>
    </source>
</evidence>
<dbReference type="AlphaFoldDB" id="A0A2A9E1V1"/>
<reference evidence="1 2" key="1">
    <citation type="submission" date="2017-10" db="EMBL/GenBank/DDBJ databases">
        <title>Sequencing the genomes of 1000 actinobacteria strains.</title>
        <authorList>
            <person name="Klenk H.-P."/>
        </authorList>
    </citation>
    <scope>NUCLEOTIDE SEQUENCE [LARGE SCALE GENOMIC DNA]</scope>
    <source>
        <strain evidence="1 2">DSM 18966</strain>
    </source>
</reference>
<dbReference type="GO" id="GO:0016740">
    <property type="term" value="F:transferase activity"/>
    <property type="evidence" value="ECO:0007669"/>
    <property type="project" value="UniProtKB-KW"/>
</dbReference>
<dbReference type="Pfam" id="PF13692">
    <property type="entry name" value="Glyco_trans_1_4"/>
    <property type="match status" value="1"/>
</dbReference>
<dbReference type="SUPFAM" id="SSF53756">
    <property type="entry name" value="UDP-Glycosyltransferase/glycogen phosphorylase"/>
    <property type="match status" value="1"/>
</dbReference>
<dbReference type="Proteomes" id="UP000225548">
    <property type="component" value="Unassembled WGS sequence"/>
</dbReference>
<accession>A0A2A9E1V1</accession>
<keyword evidence="2" id="KW-1185">Reference proteome</keyword>